<keyword evidence="2" id="KW-1185">Reference proteome</keyword>
<dbReference type="InParanoid" id="B9SDX8"/>
<sequence length="96" mass="11167">MANSKPLLFYATGPMFEEVLEARVYHFVSSNDNWIWAKFSKVLPSQIFLKITNVKPPCNEDGDDFMTWAWPKNGKFFVGTAYNQMVSSEWNEENFS</sequence>
<name>B9SDX8_RICCO</name>
<organism evidence="1 2">
    <name type="scientific">Ricinus communis</name>
    <name type="common">Castor bean</name>
    <dbReference type="NCBI Taxonomy" id="3988"/>
    <lineage>
        <taxon>Eukaryota</taxon>
        <taxon>Viridiplantae</taxon>
        <taxon>Streptophyta</taxon>
        <taxon>Embryophyta</taxon>
        <taxon>Tracheophyta</taxon>
        <taxon>Spermatophyta</taxon>
        <taxon>Magnoliopsida</taxon>
        <taxon>eudicotyledons</taxon>
        <taxon>Gunneridae</taxon>
        <taxon>Pentapetalae</taxon>
        <taxon>rosids</taxon>
        <taxon>fabids</taxon>
        <taxon>Malpighiales</taxon>
        <taxon>Euphorbiaceae</taxon>
        <taxon>Acalyphoideae</taxon>
        <taxon>Acalypheae</taxon>
        <taxon>Ricinus</taxon>
    </lineage>
</organism>
<gene>
    <name evidence="1" type="ORF">RCOM_0488450</name>
</gene>
<reference evidence="2" key="1">
    <citation type="journal article" date="2010" name="Nat. Biotechnol.">
        <title>Draft genome sequence of the oilseed species Ricinus communis.</title>
        <authorList>
            <person name="Chan A.P."/>
            <person name="Crabtree J."/>
            <person name="Zhao Q."/>
            <person name="Lorenzi H."/>
            <person name="Orvis J."/>
            <person name="Puiu D."/>
            <person name="Melake-Berhan A."/>
            <person name="Jones K.M."/>
            <person name="Redman J."/>
            <person name="Chen G."/>
            <person name="Cahoon E.B."/>
            <person name="Gedil M."/>
            <person name="Stanke M."/>
            <person name="Haas B.J."/>
            <person name="Wortman J.R."/>
            <person name="Fraser-Liggett C.M."/>
            <person name="Ravel J."/>
            <person name="Rabinowicz P.D."/>
        </authorList>
    </citation>
    <scope>NUCLEOTIDE SEQUENCE [LARGE SCALE GENOMIC DNA]</scope>
    <source>
        <strain evidence="2">cv. Hale</strain>
    </source>
</reference>
<protein>
    <submittedName>
        <fullName evidence="1">Uncharacterized protein</fullName>
    </submittedName>
</protein>
<evidence type="ECO:0000313" key="1">
    <source>
        <dbReference type="EMBL" id="EEF38212.1"/>
    </source>
</evidence>
<dbReference type="Proteomes" id="UP000008311">
    <property type="component" value="Unassembled WGS sequence"/>
</dbReference>
<accession>B9SDX8</accession>
<evidence type="ECO:0000313" key="2">
    <source>
        <dbReference type="Proteomes" id="UP000008311"/>
    </source>
</evidence>
<dbReference type="EMBL" id="EQ973932">
    <property type="protein sequence ID" value="EEF38212.1"/>
    <property type="molecule type" value="Genomic_DNA"/>
</dbReference>
<proteinExistence type="predicted"/>
<dbReference type="AlphaFoldDB" id="B9SDX8"/>